<dbReference type="Proteomes" id="UP001595478">
    <property type="component" value="Unassembled WGS sequence"/>
</dbReference>
<evidence type="ECO:0000313" key="3">
    <source>
        <dbReference type="EMBL" id="MFC3123214.1"/>
    </source>
</evidence>
<dbReference type="RefSeq" id="WP_376921327.1">
    <property type="nucleotide sequence ID" value="NZ_JBHRSW010000047.1"/>
</dbReference>
<evidence type="ECO:0000256" key="2">
    <source>
        <dbReference type="SAM" id="Phobius"/>
    </source>
</evidence>
<comment type="caution">
    <text evidence="3">The sequence shown here is derived from an EMBL/GenBank/DDBJ whole genome shotgun (WGS) entry which is preliminary data.</text>
</comment>
<accession>A0ABV7FS89</accession>
<name>A0ABV7FS89_9ALTE</name>
<protein>
    <recommendedName>
        <fullName evidence="5">Holin of 3TMs, for gene-transfer release</fullName>
    </recommendedName>
</protein>
<feature type="compositionally biased region" description="Polar residues" evidence="1">
    <location>
        <begin position="156"/>
        <end position="167"/>
    </location>
</feature>
<sequence length="179" mass="20254">MSWFSKLFSSVGVDLTATVGKVVDELVSSDEEMALTEIQKMKIKKAYEVELKQIMSEMDRRQKEHEESLEATLTERLKLDMKSDSWLSKNIRPMALIFLTVVVSLLAAFSMFGLSDISENQRQIISDWTDFFGTIMMVVYGFYFGSRGLEKIQKIRSSGQTEQTKARGSTAGADLEPRG</sequence>
<gene>
    <name evidence="3" type="ORF">ACFOHL_16445</name>
</gene>
<reference evidence="4" key="1">
    <citation type="journal article" date="2019" name="Int. J. Syst. Evol. Microbiol.">
        <title>The Global Catalogue of Microorganisms (GCM) 10K type strain sequencing project: providing services to taxonomists for standard genome sequencing and annotation.</title>
        <authorList>
            <consortium name="The Broad Institute Genomics Platform"/>
            <consortium name="The Broad Institute Genome Sequencing Center for Infectious Disease"/>
            <person name="Wu L."/>
            <person name="Ma J."/>
        </authorList>
    </citation>
    <scope>NUCLEOTIDE SEQUENCE [LARGE SCALE GENOMIC DNA]</scope>
    <source>
        <strain evidence="4">KCTC 52473</strain>
    </source>
</reference>
<evidence type="ECO:0000313" key="4">
    <source>
        <dbReference type="Proteomes" id="UP001595478"/>
    </source>
</evidence>
<proteinExistence type="predicted"/>
<feature type="transmembrane region" description="Helical" evidence="2">
    <location>
        <begin position="131"/>
        <end position="149"/>
    </location>
</feature>
<feature type="region of interest" description="Disordered" evidence="1">
    <location>
        <begin position="156"/>
        <end position="179"/>
    </location>
</feature>
<evidence type="ECO:0008006" key="5">
    <source>
        <dbReference type="Google" id="ProtNLM"/>
    </source>
</evidence>
<organism evidence="3 4">
    <name type="scientific">Agaribacter flavus</name>
    <dbReference type="NCBI Taxonomy" id="1902781"/>
    <lineage>
        <taxon>Bacteria</taxon>
        <taxon>Pseudomonadati</taxon>
        <taxon>Pseudomonadota</taxon>
        <taxon>Gammaproteobacteria</taxon>
        <taxon>Alteromonadales</taxon>
        <taxon>Alteromonadaceae</taxon>
        <taxon>Agaribacter</taxon>
    </lineage>
</organism>
<keyword evidence="2" id="KW-0472">Membrane</keyword>
<evidence type="ECO:0000256" key="1">
    <source>
        <dbReference type="SAM" id="MobiDB-lite"/>
    </source>
</evidence>
<feature type="transmembrane region" description="Helical" evidence="2">
    <location>
        <begin position="91"/>
        <end position="111"/>
    </location>
</feature>
<keyword evidence="2" id="KW-0812">Transmembrane</keyword>
<keyword evidence="2" id="KW-1133">Transmembrane helix</keyword>
<keyword evidence="4" id="KW-1185">Reference proteome</keyword>
<dbReference type="EMBL" id="JBHRSW010000047">
    <property type="protein sequence ID" value="MFC3123214.1"/>
    <property type="molecule type" value="Genomic_DNA"/>
</dbReference>